<name>A0ABN7RC77_9BACT</name>
<protein>
    <recommendedName>
        <fullName evidence="3">PE-PGRS family protein</fullName>
    </recommendedName>
</protein>
<reference evidence="1 2" key="1">
    <citation type="submission" date="2021-04" db="EMBL/GenBank/DDBJ databases">
        <authorList>
            <person name="Rodrigo-Torres L."/>
            <person name="Arahal R. D."/>
            <person name="Lucena T."/>
        </authorList>
    </citation>
    <scope>NUCLEOTIDE SEQUENCE [LARGE SCALE GENOMIC DNA]</scope>
    <source>
        <strain evidence="1 2">CECT 9623</strain>
    </source>
</reference>
<evidence type="ECO:0008006" key="3">
    <source>
        <dbReference type="Google" id="ProtNLM"/>
    </source>
</evidence>
<dbReference type="RefSeq" id="WP_215233963.1">
    <property type="nucleotide sequence ID" value="NZ_CAJRAU010000003.1"/>
</dbReference>
<dbReference type="EMBL" id="CAJRAU010000003">
    <property type="protein sequence ID" value="CAG5069884.1"/>
    <property type="molecule type" value="Genomic_DNA"/>
</dbReference>
<dbReference type="Proteomes" id="UP000679725">
    <property type="component" value="Unassembled WGS sequence"/>
</dbReference>
<sequence length="304" mass="32786">MSVYKSIGGQLGMAAASLLFCLTTACHPEPEPPLGSSDEFETVPEQFPIAPGIIDEASGLAQSNTMAGFLWSNQDAQAPNSIYLINKDGKSIKEFTVPGTANRDWEEIASGPGPVDGVSYLYIGDIGNNNAPTAPTSTIYRVREIADQNASFNESMVEKISFTYPDGPRDAESLIVDPVTKDIFVISKGLTSGVYRLPFPQSTGETMTAEKIGDVPSVSIATGATISRDGKEIMVRTYLGVYYWRREEGQTVAQTITKPATKQLTVALEPQGEAICFDITGSGFYTLSERSSATSVSLNFYKRK</sequence>
<accession>A0ABN7RC77</accession>
<evidence type="ECO:0000313" key="2">
    <source>
        <dbReference type="Proteomes" id="UP000679725"/>
    </source>
</evidence>
<evidence type="ECO:0000313" key="1">
    <source>
        <dbReference type="EMBL" id="CAG5069884.1"/>
    </source>
</evidence>
<keyword evidence="2" id="KW-1185">Reference proteome</keyword>
<gene>
    <name evidence="1" type="ORF">DYBT9623_02621</name>
</gene>
<dbReference type="SUPFAM" id="SSF63829">
    <property type="entry name" value="Calcium-dependent phosphotriesterase"/>
    <property type="match status" value="1"/>
</dbReference>
<comment type="caution">
    <text evidence="1">The sequence shown here is derived from an EMBL/GenBank/DDBJ whole genome shotgun (WGS) entry which is preliminary data.</text>
</comment>
<dbReference type="PROSITE" id="PS51257">
    <property type="entry name" value="PROKAR_LIPOPROTEIN"/>
    <property type="match status" value="1"/>
</dbReference>
<organism evidence="1 2">
    <name type="scientific">Dyadobacter linearis</name>
    <dbReference type="NCBI Taxonomy" id="2823330"/>
    <lineage>
        <taxon>Bacteria</taxon>
        <taxon>Pseudomonadati</taxon>
        <taxon>Bacteroidota</taxon>
        <taxon>Cytophagia</taxon>
        <taxon>Cytophagales</taxon>
        <taxon>Spirosomataceae</taxon>
        <taxon>Dyadobacter</taxon>
    </lineage>
</organism>
<proteinExistence type="predicted"/>